<reference evidence="1 2" key="1">
    <citation type="submission" date="2018-01" db="EMBL/GenBank/DDBJ databases">
        <title>Genomic Encyclopedia of Type Strains, Phase III (KMG-III): the genomes of soil and plant-associated and newly described type strains.</title>
        <authorList>
            <person name="Whitman W."/>
        </authorList>
    </citation>
    <scope>NUCLEOTIDE SEQUENCE [LARGE SCALE GENOMIC DNA]</scope>
    <source>
        <strain evidence="1 2">HKI456</strain>
    </source>
</reference>
<sequence length="76" mass="7935">MSITSGINHGTNIAGTAESLAHFGTSAAAGKTTQTAANAEMREYANMITESQLNSMACQFQENLSQAVKEVGAKQI</sequence>
<dbReference type="RefSeq" id="WP_104077389.1">
    <property type="nucleotide sequence ID" value="NZ_CP062179.1"/>
</dbReference>
<evidence type="ECO:0000313" key="1">
    <source>
        <dbReference type="EMBL" id="PPB83713.1"/>
    </source>
</evidence>
<keyword evidence="2" id="KW-1185">Reference proteome</keyword>
<comment type="caution">
    <text evidence="1">The sequence shown here is derived from an EMBL/GenBank/DDBJ whole genome shotgun (WGS) entry which is preliminary data.</text>
</comment>
<dbReference type="OrthoDB" id="9133968at2"/>
<dbReference type="EMBL" id="PRDW01000006">
    <property type="protein sequence ID" value="PPB83713.1"/>
    <property type="molecule type" value="Genomic_DNA"/>
</dbReference>
<gene>
    <name evidence="1" type="ORF">B0O95_106104</name>
</gene>
<dbReference type="AlphaFoldDB" id="A0A2P5KAI3"/>
<proteinExistence type="predicted"/>
<dbReference type="Proteomes" id="UP000243096">
    <property type="component" value="Unassembled WGS sequence"/>
</dbReference>
<name>A0A2P5KAI3_9BURK</name>
<organism evidence="1 2">
    <name type="scientific">Mycetohabitans endofungorum</name>
    <dbReference type="NCBI Taxonomy" id="417203"/>
    <lineage>
        <taxon>Bacteria</taxon>
        <taxon>Pseudomonadati</taxon>
        <taxon>Pseudomonadota</taxon>
        <taxon>Betaproteobacteria</taxon>
        <taxon>Burkholderiales</taxon>
        <taxon>Burkholderiaceae</taxon>
        <taxon>Mycetohabitans</taxon>
    </lineage>
</organism>
<accession>A0A2P5KAI3</accession>
<protein>
    <submittedName>
        <fullName evidence="1">Uncharacterized protein</fullName>
    </submittedName>
</protein>
<evidence type="ECO:0000313" key="2">
    <source>
        <dbReference type="Proteomes" id="UP000243096"/>
    </source>
</evidence>